<comment type="caution">
    <text evidence="5">The sequence shown here is derived from an EMBL/GenBank/DDBJ whole genome shotgun (WGS) entry which is preliminary data.</text>
</comment>
<evidence type="ECO:0000256" key="3">
    <source>
        <dbReference type="SAM" id="Phobius"/>
    </source>
</evidence>
<dbReference type="Gene3D" id="3.30.900.10">
    <property type="entry name" value="HORMA domain"/>
    <property type="match status" value="1"/>
</dbReference>
<dbReference type="SUPFAM" id="SSF56019">
    <property type="entry name" value="The spindle assembly checkpoint protein mad2"/>
    <property type="match status" value="1"/>
</dbReference>
<name>A0A9P9A1D2_9PEZI</name>
<dbReference type="InterPro" id="IPR045091">
    <property type="entry name" value="Mad2-like"/>
</dbReference>
<dbReference type="Proteomes" id="UP000758603">
    <property type="component" value="Unassembled WGS sequence"/>
</dbReference>
<feature type="domain" description="HORMA" evidence="4">
    <location>
        <begin position="11"/>
        <end position="242"/>
    </location>
</feature>
<evidence type="ECO:0000313" key="6">
    <source>
        <dbReference type="Proteomes" id="UP000758603"/>
    </source>
</evidence>
<protein>
    <submittedName>
        <fullName evidence="5">DNA-binding protein</fullName>
    </submittedName>
</protein>
<dbReference type="AlphaFoldDB" id="A0A9P9A1D2"/>
<keyword evidence="6" id="KW-1185">Reference proteome</keyword>
<dbReference type="EMBL" id="JAGPXC010000001">
    <property type="protein sequence ID" value="KAH6659386.1"/>
    <property type="molecule type" value="Genomic_DNA"/>
</dbReference>
<feature type="region of interest" description="Disordered" evidence="2">
    <location>
        <begin position="199"/>
        <end position="228"/>
    </location>
</feature>
<dbReference type="PANTHER" id="PTHR11842">
    <property type="entry name" value="MITOTIC SPINDLE ASSEMBLY CHECKPOINT PROTEIN MAD2"/>
    <property type="match status" value="1"/>
</dbReference>
<feature type="transmembrane region" description="Helical" evidence="3">
    <location>
        <begin position="12"/>
        <end position="31"/>
    </location>
</feature>
<proteinExistence type="inferred from homology"/>
<evidence type="ECO:0000313" key="5">
    <source>
        <dbReference type="EMBL" id="KAH6659386.1"/>
    </source>
</evidence>
<dbReference type="PROSITE" id="PS50815">
    <property type="entry name" value="HORMA"/>
    <property type="match status" value="1"/>
</dbReference>
<dbReference type="InterPro" id="IPR036570">
    <property type="entry name" value="HORMA_dom_sf"/>
</dbReference>
<dbReference type="Pfam" id="PF02301">
    <property type="entry name" value="HORMA"/>
    <property type="match status" value="1"/>
</dbReference>
<keyword evidence="3" id="KW-0812">Transmembrane</keyword>
<dbReference type="GO" id="GO:0016035">
    <property type="term" value="C:zeta DNA polymerase complex"/>
    <property type="evidence" value="ECO:0007669"/>
    <property type="project" value="TreeGrafter"/>
</dbReference>
<dbReference type="GeneID" id="70127977"/>
<sequence>MSSTFDSHQSSHLLISFTHFLTVSIHNIIFYRSLYPQATFLSTRAYNLTVHQSRHPAVCTWIQDAVDAVRAQLVLGSVSRIVVVIHARDSKVLERWMIDVAQFPAFRGFKEPKESRKDEDDDGVGAPERAMLDDDVEAGEPARGARVNWTDVDEAFRGAVRRMAFAAEKMDSLPDGCTFTVAVELRGEGDAPIGYPQHWIPSERNLQPQSKDRLQPGRDVGGQKTTPIRSVEAGPLFFECWVEEGKATDGLPTSKTSST</sequence>
<evidence type="ECO:0000256" key="2">
    <source>
        <dbReference type="SAM" id="MobiDB-lite"/>
    </source>
</evidence>
<evidence type="ECO:0000256" key="1">
    <source>
        <dbReference type="ARBA" id="ARBA00010348"/>
    </source>
</evidence>
<feature type="region of interest" description="Disordered" evidence="2">
    <location>
        <begin position="111"/>
        <end position="132"/>
    </location>
</feature>
<gene>
    <name evidence="5" type="ORF">BKA67DRAFT_529539</name>
</gene>
<accession>A0A9P9A1D2</accession>
<dbReference type="OrthoDB" id="21254at2759"/>
<dbReference type="InterPro" id="IPR003511">
    <property type="entry name" value="HORMA_dom"/>
</dbReference>
<keyword evidence="3" id="KW-1133">Transmembrane helix</keyword>
<keyword evidence="3" id="KW-0472">Membrane</keyword>
<reference evidence="5" key="1">
    <citation type="journal article" date="2021" name="Nat. Commun.">
        <title>Genetic determinants of endophytism in the Arabidopsis root mycobiome.</title>
        <authorList>
            <person name="Mesny F."/>
            <person name="Miyauchi S."/>
            <person name="Thiergart T."/>
            <person name="Pickel B."/>
            <person name="Atanasova L."/>
            <person name="Karlsson M."/>
            <person name="Huettel B."/>
            <person name="Barry K.W."/>
            <person name="Haridas S."/>
            <person name="Chen C."/>
            <person name="Bauer D."/>
            <person name="Andreopoulos W."/>
            <person name="Pangilinan J."/>
            <person name="LaButti K."/>
            <person name="Riley R."/>
            <person name="Lipzen A."/>
            <person name="Clum A."/>
            <person name="Drula E."/>
            <person name="Henrissat B."/>
            <person name="Kohler A."/>
            <person name="Grigoriev I.V."/>
            <person name="Martin F.M."/>
            <person name="Hacquard S."/>
        </authorList>
    </citation>
    <scope>NUCLEOTIDE SEQUENCE</scope>
    <source>
        <strain evidence="5">MPI-SDFR-AT-0073</strain>
    </source>
</reference>
<organism evidence="5 6">
    <name type="scientific">Truncatella angustata</name>
    <dbReference type="NCBI Taxonomy" id="152316"/>
    <lineage>
        <taxon>Eukaryota</taxon>
        <taxon>Fungi</taxon>
        <taxon>Dikarya</taxon>
        <taxon>Ascomycota</taxon>
        <taxon>Pezizomycotina</taxon>
        <taxon>Sordariomycetes</taxon>
        <taxon>Xylariomycetidae</taxon>
        <taxon>Amphisphaeriales</taxon>
        <taxon>Sporocadaceae</taxon>
        <taxon>Truncatella</taxon>
    </lineage>
</organism>
<keyword evidence="5" id="KW-0238">DNA-binding</keyword>
<dbReference type="RefSeq" id="XP_045963517.1">
    <property type="nucleotide sequence ID" value="XM_046099085.1"/>
</dbReference>
<evidence type="ECO:0000259" key="4">
    <source>
        <dbReference type="PROSITE" id="PS50815"/>
    </source>
</evidence>
<comment type="similarity">
    <text evidence="1">Belongs to the MAD2 family.</text>
</comment>
<dbReference type="GO" id="GO:0003677">
    <property type="term" value="F:DNA binding"/>
    <property type="evidence" value="ECO:0007669"/>
    <property type="project" value="UniProtKB-KW"/>
</dbReference>
<dbReference type="PANTHER" id="PTHR11842:SF10">
    <property type="entry name" value="MITOTIC SPINDLE ASSEMBLY CHECKPOINT PROTEIN MAD2B"/>
    <property type="match status" value="1"/>
</dbReference>